<name>A0AAW0J8K6_QUESU</name>
<accession>A0AAW0J8K6</accession>
<dbReference type="EMBL" id="PKMF04000655">
    <property type="protein sequence ID" value="KAK7822751.1"/>
    <property type="molecule type" value="Genomic_DNA"/>
</dbReference>
<feature type="signal peptide" evidence="2">
    <location>
        <begin position="1"/>
        <end position="16"/>
    </location>
</feature>
<dbReference type="InterPro" id="IPR019756">
    <property type="entry name" value="Pept_S26A_signal_pept_1_Ser-AS"/>
</dbReference>
<evidence type="ECO:0000313" key="4">
    <source>
        <dbReference type="Proteomes" id="UP000237347"/>
    </source>
</evidence>
<dbReference type="AlphaFoldDB" id="A0AAW0J8K6"/>
<evidence type="ECO:0000256" key="1">
    <source>
        <dbReference type="ARBA" id="ARBA00022801"/>
    </source>
</evidence>
<protein>
    <submittedName>
        <fullName evidence="3">Uncharacterized protein</fullName>
    </submittedName>
</protein>
<feature type="chain" id="PRO_5043418377" evidence="2">
    <location>
        <begin position="17"/>
        <end position="76"/>
    </location>
</feature>
<comment type="caution">
    <text evidence="3">The sequence shown here is derived from an EMBL/GenBank/DDBJ whole genome shotgun (WGS) entry which is preliminary data.</text>
</comment>
<proteinExistence type="predicted"/>
<organism evidence="3 4">
    <name type="scientific">Quercus suber</name>
    <name type="common">Cork oak</name>
    <dbReference type="NCBI Taxonomy" id="58331"/>
    <lineage>
        <taxon>Eukaryota</taxon>
        <taxon>Viridiplantae</taxon>
        <taxon>Streptophyta</taxon>
        <taxon>Embryophyta</taxon>
        <taxon>Tracheophyta</taxon>
        <taxon>Spermatophyta</taxon>
        <taxon>Magnoliopsida</taxon>
        <taxon>eudicotyledons</taxon>
        <taxon>Gunneridae</taxon>
        <taxon>Pentapetalae</taxon>
        <taxon>rosids</taxon>
        <taxon>fabids</taxon>
        <taxon>Fagales</taxon>
        <taxon>Fagaceae</taxon>
        <taxon>Quercus</taxon>
    </lineage>
</organism>
<evidence type="ECO:0000313" key="3">
    <source>
        <dbReference type="EMBL" id="KAK7822751.1"/>
    </source>
</evidence>
<reference evidence="3 4" key="1">
    <citation type="journal article" date="2018" name="Sci. Data">
        <title>The draft genome sequence of cork oak.</title>
        <authorList>
            <person name="Ramos A.M."/>
            <person name="Usie A."/>
            <person name="Barbosa P."/>
            <person name="Barros P.M."/>
            <person name="Capote T."/>
            <person name="Chaves I."/>
            <person name="Simoes F."/>
            <person name="Abreu I."/>
            <person name="Carrasquinho I."/>
            <person name="Faro C."/>
            <person name="Guimaraes J.B."/>
            <person name="Mendonca D."/>
            <person name="Nobrega F."/>
            <person name="Rodrigues L."/>
            <person name="Saibo N.J.M."/>
            <person name="Varela M.C."/>
            <person name="Egas C."/>
            <person name="Matos J."/>
            <person name="Miguel C.M."/>
            <person name="Oliveira M.M."/>
            <person name="Ricardo C.P."/>
            <person name="Goncalves S."/>
        </authorList>
    </citation>
    <scope>NUCLEOTIDE SEQUENCE [LARGE SCALE GENOMIC DNA]</scope>
    <source>
        <strain evidence="4">cv. HL8</strain>
    </source>
</reference>
<keyword evidence="4" id="KW-1185">Reference proteome</keyword>
<dbReference type="GO" id="GO:0016020">
    <property type="term" value="C:membrane"/>
    <property type="evidence" value="ECO:0007669"/>
    <property type="project" value="InterPro"/>
</dbReference>
<sequence length="76" mass="8235">MFTTMIVSILFKSFWADPRSFPSSSMAPTFEVGGGSGLVAMNHGLRTCSGGGLSWPWWVRSWVAMNLVLAGFVTFG</sequence>
<dbReference type="Proteomes" id="UP000237347">
    <property type="component" value="Unassembled WGS sequence"/>
</dbReference>
<keyword evidence="2" id="KW-0732">Signal</keyword>
<keyword evidence="1" id="KW-0378">Hydrolase</keyword>
<dbReference type="PROSITE" id="PS00501">
    <property type="entry name" value="SPASE_I_1"/>
    <property type="match status" value="1"/>
</dbReference>
<dbReference type="GO" id="GO:0004252">
    <property type="term" value="F:serine-type endopeptidase activity"/>
    <property type="evidence" value="ECO:0007669"/>
    <property type="project" value="InterPro"/>
</dbReference>
<evidence type="ECO:0000256" key="2">
    <source>
        <dbReference type="SAM" id="SignalP"/>
    </source>
</evidence>
<gene>
    <name evidence="3" type="ORF">CFP56_036194</name>
</gene>